<reference evidence="7" key="1">
    <citation type="submission" date="2022-12" db="EMBL/GenBank/DDBJ databases">
        <title>New Phytohabitans aurantiacus sp. RD004123 nov., an actinomycete isolated from soil.</title>
        <authorList>
            <person name="Triningsih D.W."/>
            <person name="Harunari E."/>
            <person name="Igarashi Y."/>
        </authorList>
    </citation>
    <scope>NUCLEOTIDE SEQUENCE</scope>
    <source>
        <strain evidence="7">RD004123</strain>
    </source>
</reference>
<evidence type="ECO:0000313" key="8">
    <source>
        <dbReference type="Proteomes" id="UP001144280"/>
    </source>
</evidence>
<organism evidence="7 8">
    <name type="scientific">Phytohabitans aurantiacus</name>
    <dbReference type="NCBI Taxonomy" id="3016789"/>
    <lineage>
        <taxon>Bacteria</taxon>
        <taxon>Bacillati</taxon>
        <taxon>Actinomycetota</taxon>
        <taxon>Actinomycetes</taxon>
        <taxon>Micromonosporales</taxon>
        <taxon>Micromonosporaceae</taxon>
    </lineage>
</organism>
<evidence type="ECO:0000256" key="3">
    <source>
        <dbReference type="ARBA" id="ARBA00022801"/>
    </source>
</evidence>
<evidence type="ECO:0000256" key="4">
    <source>
        <dbReference type="SAM" id="MobiDB-lite"/>
    </source>
</evidence>
<feature type="region of interest" description="Disordered" evidence="4">
    <location>
        <begin position="524"/>
        <end position="553"/>
    </location>
</feature>
<comment type="caution">
    <text evidence="7">The sequence shown here is derived from an EMBL/GenBank/DDBJ whole genome shotgun (WGS) entry which is preliminary data.</text>
</comment>
<gene>
    <name evidence="7" type="ORF">Pa4123_27660</name>
</gene>
<name>A0ABQ5QV01_9ACTN</name>
<protein>
    <submittedName>
        <fullName evidence="7">Peptidase</fullName>
    </submittedName>
</protein>
<proteinExistence type="inferred from homology"/>
<evidence type="ECO:0000256" key="2">
    <source>
        <dbReference type="ARBA" id="ARBA00022729"/>
    </source>
</evidence>
<evidence type="ECO:0000313" key="7">
    <source>
        <dbReference type="EMBL" id="GLH97491.1"/>
    </source>
</evidence>
<dbReference type="Pfam" id="PF08386">
    <property type="entry name" value="Abhydrolase_4"/>
    <property type="match status" value="1"/>
</dbReference>
<dbReference type="SUPFAM" id="SSF53474">
    <property type="entry name" value="alpha/beta-Hydrolases"/>
    <property type="match status" value="1"/>
</dbReference>
<keyword evidence="8" id="KW-1185">Reference proteome</keyword>
<dbReference type="InterPro" id="IPR029058">
    <property type="entry name" value="AB_hydrolase_fold"/>
</dbReference>
<dbReference type="InterPro" id="IPR013595">
    <property type="entry name" value="Pept_S33_TAP-like_C"/>
</dbReference>
<comment type="similarity">
    <text evidence="1">Belongs to the peptidase S33 family.</text>
</comment>
<accession>A0ABQ5QV01</accession>
<dbReference type="InterPro" id="IPR051601">
    <property type="entry name" value="Serine_prot/Carboxylest_S33"/>
</dbReference>
<dbReference type="InterPro" id="IPR000073">
    <property type="entry name" value="AB_hydrolase_1"/>
</dbReference>
<sequence>MERGAPLFAGPHGIDFEAYRERMRTTGKLIALALVTTVLVPPSAAAAAPKPPPNIPRITWGPCAGAPDPKPFEPPAQCGTLTVPIDWSNPSGPTMKVAVAKRPALDSANRIGSLVINPGGPGGSGVDFALWGYYYFTEELRNKFDIVGFDPRGVARSNPVVCGADLLLKFPGPIIETRGEFQRRGAYNQALGNDCKARTGPVFDHVDTISVARDIEAIRRAVGDSKLTYYGVSYGTLMGQQYAELYPDKVRAIALDSNMDHSVGTTAFLETEAATAQDSFDEFVKGCNAEPSCPMYGQDISAVWRSLLVKADNGELTDPGDPTWHYTTMDLIGFAYSSFYGPDWFFLADTINWLNGGSGQPQTATVAEARAALRYAPIDEAYENPFPAVFCEDWALPIASFQQYTTLMAKQRAVAPDMRFSPLGLDATVTCHGWPGKVQNPQHPLNVVSPSNKLLLVNAKHDPATGYNWATAAAQQMGSSAVLLTYEGWGHGAYARTPCIDNAVDAYLVSQTLPAPGTSCAPAPVAATTGARATDPPSRRDLLPSGARPVWAR</sequence>
<evidence type="ECO:0000259" key="6">
    <source>
        <dbReference type="Pfam" id="PF08386"/>
    </source>
</evidence>
<dbReference type="EMBL" id="BSDI01000011">
    <property type="protein sequence ID" value="GLH97491.1"/>
    <property type="molecule type" value="Genomic_DNA"/>
</dbReference>
<dbReference type="Pfam" id="PF00561">
    <property type="entry name" value="Abhydrolase_1"/>
    <property type="match status" value="1"/>
</dbReference>
<dbReference type="PANTHER" id="PTHR43248">
    <property type="entry name" value="2-SUCCINYL-6-HYDROXY-2,4-CYCLOHEXADIENE-1-CARBOXYLATE SYNTHASE"/>
    <property type="match status" value="1"/>
</dbReference>
<keyword evidence="3" id="KW-0378">Hydrolase</keyword>
<evidence type="ECO:0000259" key="5">
    <source>
        <dbReference type="Pfam" id="PF00561"/>
    </source>
</evidence>
<feature type="domain" description="AB hydrolase-1" evidence="5">
    <location>
        <begin position="114"/>
        <end position="307"/>
    </location>
</feature>
<keyword evidence="2" id="KW-0732">Signal</keyword>
<dbReference type="Proteomes" id="UP001144280">
    <property type="component" value="Unassembled WGS sequence"/>
</dbReference>
<dbReference type="Gene3D" id="3.40.50.1820">
    <property type="entry name" value="alpha/beta hydrolase"/>
    <property type="match status" value="1"/>
</dbReference>
<feature type="domain" description="Peptidase S33 tripeptidyl aminopeptidase-like C-terminal" evidence="6">
    <location>
        <begin position="425"/>
        <end position="520"/>
    </location>
</feature>
<dbReference type="PANTHER" id="PTHR43248:SF29">
    <property type="entry name" value="TRIPEPTIDYL AMINOPEPTIDASE"/>
    <property type="match status" value="1"/>
</dbReference>
<evidence type="ECO:0000256" key="1">
    <source>
        <dbReference type="ARBA" id="ARBA00010088"/>
    </source>
</evidence>